<evidence type="ECO:0000256" key="4">
    <source>
        <dbReference type="ARBA" id="ARBA00022448"/>
    </source>
</evidence>
<dbReference type="PANTHER" id="PTHR42771">
    <property type="entry name" value="IRON(3+)-HYDROXAMATE IMPORT ATP-BINDING PROTEIN FHUC"/>
    <property type="match status" value="1"/>
</dbReference>
<accession>A0ABQ4N390</accession>
<proteinExistence type="inferred from homology"/>
<evidence type="ECO:0000313" key="16">
    <source>
        <dbReference type="EMBL" id="GIQ62678.1"/>
    </source>
</evidence>
<sequence>MSKYRPLRFSRISFLAEYRALWTIAALFLFCAVLFVVSIGVGSQYVPPLVVIKALFGQAEPMNQTIIEQIRLPRVIIGTLIGAALAMAGAVLQGIVRNPLTSPDVIGITEGASLGAVLFIFIFAGTVPIQWMPIAAITGAFVITTLLYVLAWKRGVSPLRLVLIGIGVSAAVKSVSYMFIISGPMQLANRSLTFMTGSIYGTSWTDVATLLPWLAVLLPLTWLQSRNVNIQALGDEVAASAGAHVQKQRLLLLVLAVALAGSAVAIGGAIAFIGLMAPHIARKLVGPSFGSLLPASALIGSILLLAADLTARTAFLPRDVPAGVFTAAIGAPFSSTCCIGTGIEHKRKGCFGMGALEAKGLGLSYGGDYIFENLNLTVPREQITVLIGSNGCGKSTLLRSMARLLRPQRGSVVLDGGDIARMSTKEVAKKLAILPQGPTAPEGLTVLQLVKQGRYPYQSWIRQWSREDEAAVEAALEATGMRELAERPVDALSGGQRQRAWIAMTLAQETPVILLDEPTTYLDMTHQIEVLDLLYDLNINRRRTVVMVLHDINLACRYADHIVAIRDGRILAQGRPESVVDAKLMEEAFQLKCEVIPDPLYGTPLCIPHGKTRRQTVAAASLV</sequence>
<comment type="similarity">
    <text evidence="3">Belongs to the binding-protein-dependent transport system permease family. FecCD subfamily.</text>
</comment>
<keyword evidence="12" id="KW-0406">Ion transport</keyword>
<keyword evidence="17" id="KW-1185">Reference proteome</keyword>
<dbReference type="PANTHER" id="PTHR42771:SF2">
    <property type="entry name" value="IRON(3+)-HYDROXAMATE IMPORT ATP-BINDING PROTEIN FHUC"/>
    <property type="match status" value="1"/>
</dbReference>
<evidence type="ECO:0000256" key="1">
    <source>
        <dbReference type="ARBA" id="ARBA00004202"/>
    </source>
</evidence>
<feature type="transmembrane region" description="Helical" evidence="14">
    <location>
        <begin position="131"/>
        <end position="149"/>
    </location>
</feature>
<organism evidence="16 17">
    <name type="scientific">Paenibacillus cisolokensis</name>
    <dbReference type="NCBI Taxonomy" id="1658519"/>
    <lineage>
        <taxon>Bacteria</taxon>
        <taxon>Bacillati</taxon>
        <taxon>Bacillota</taxon>
        <taxon>Bacilli</taxon>
        <taxon>Bacillales</taxon>
        <taxon>Paenibacillaceae</taxon>
        <taxon>Paenibacillus</taxon>
    </lineage>
</organism>
<keyword evidence="11" id="KW-0408">Iron</keyword>
<dbReference type="InterPro" id="IPR000522">
    <property type="entry name" value="ABC_transptr_permease_BtuC"/>
</dbReference>
<feature type="transmembrane region" description="Helical" evidence="14">
    <location>
        <begin position="20"/>
        <end position="41"/>
    </location>
</feature>
<protein>
    <recommendedName>
        <fullName evidence="15">ABC transporter domain-containing protein</fullName>
    </recommendedName>
</protein>
<evidence type="ECO:0000256" key="10">
    <source>
        <dbReference type="ARBA" id="ARBA00022989"/>
    </source>
</evidence>
<dbReference type="Pfam" id="PF01032">
    <property type="entry name" value="FecCD"/>
    <property type="match status" value="1"/>
</dbReference>
<dbReference type="InterPro" id="IPR003439">
    <property type="entry name" value="ABC_transporter-like_ATP-bd"/>
</dbReference>
<dbReference type="Gene3D" id="1.10.3470.10">
    <property type="entry name" value="ABC transporter involved in vitamin B12 uptake, BtuC"/>
    <property type="match status" value="1"/>
</dbReference>
<feature type="transmembrane region" description="Helical" evidence="14">
    <location>
        <begin position="201"/>
        <end position="223"/>
    </location>
</feature>
<dbReference type="Pfam" id="PF00005">
    <property type="entry name" value="ABC_tran"/>
    <property type="match status" value="1"/>
</dbReference>
<evidence type="ECO:0000256" key="5">
    <source>
        <dbReference type="ARBA" id="ARBA00022475"/>
    </source>
</evidence>
<keyword evidence="13 14" id="KW-0472">Membrane</keyword>
<dbReference type="InterPro" id="IPR003593">
    <property type="entry name" value="AAA+_ATPase"/>
</dbReference>
<dbReference type="PROSITE" id="PS00211">
    <property type="entry name" value="ABC_TRANSPORTER_1"/>
    <property type="match status" value="1"/>
</dbReference>
<keyword evidence="5" id="KW-1003">Cell membrane</keyword>
<comment type="caution">
    <text evidence="16">The sequence shown here is derived from an EMBL/GenBank/DDBJ whole genome shotgun (WGS) entry which is preliminary data.</text>
</comment>
<evidence type="ECO:0000256" key="12">
    <source>
        <dbReference type="ARBA" id="ARBA00023065"/>
    </source>
</evidence>
<evidence type="ECO:0000256" key="11">
    <source>
        <dbReference type="ARBA" id="ARBA00023004"/>
    </source>
</evidence>
<evidence type="ECO:0000256" key="13">
    <source>
        <dbReference type="ARBA" id="ARBA00023136"/>
    </source>
</evidence>
<evidence type="ECO:0000256" key="2">
    <source>
        <dbReference type="ARBA" id="ARBA00004651"/>
    </source>
</evidence>
<feature type="domain" description="ABC transporter" evidence="15">
    <location>
        <begin position="356"/>
        <end position="592"/>
    </location>
</feature>
<evidence type="ECO:0000313" key="17">
    <source>
        <dbReference type="Proteomes" id="UP000680304"/>
    </source>
</evidence>
<dbReference type="Proteomes" id="UP000680304">
    <property type="component" value="Unassembled WGS sequence"/>
</dbReference>
<evidence type="ECO:0000256" key="3">
    <source>
        <dbReference type="ARBA" id="ARBA00007935"/>
    </source>
</evidence>
<keyword evidence="9" id="KW-0067">ATP-binding</keyword>
<gene>
    <name evidence="16" type="ORF">PACILC2_12460</name>
</gene>
<name>A0ABQ4N390_9BACL</name>
<dbReference type="PROSITE" id="PS50893">
    <property type="entry name" value="ABC_TRANSPORTER_2"/>
    <property type="match status" value="1"/>
</dbReference>
<feature type="transmembrane region" description="Helical" evidence="14">
    <location>
        <begin position="75"/>
        <end position="96"/>
    </location>
</feature>
<evidence type="ECO:0000256" key="7">
    <source>
        <dbReference type="ARBA" id="ARBA00022692"/>
    </source>
</evidence>
<evidence type="ECO:0000256" key="14">
    <source>
        <dbReference type="SAM" id="Phobius"/>
    </source>
</evidence>
<comment type="subcellular location">
    <subcellularLocation>
        <location evidence="2">Cell membrane</location>
        <topology evidence="2">Multi-pass membrane protein</topology>
    </subcellularLocation>
    <subcellularLocation>
        <location evidence="1">Cell membrane</location>
        <topology evidence="1">Peripheral membrane protein</topology>
    </subcellularLocation>
</comment>
<dbReference type="Gene3D" id="3.40.50.300">
    <property type="entry name" value="P-loop containing nucleotide triphosphate hydrolases"/>
    <property type="match status" value="1"/>
</dbReference>
<keyword evidence="10 14" id="KW-1133">Transmembrane helix</keyword>
<evidence type="ECO:0000256" key="6">
    <source>
        <dbReference type="ARBA" id="ARBA00022496"/>
    </source>
</evidence>
<keyword evidence="7 14" id="KW-0812">Transmembrane</keyword>
<feature type="transmembrane region" description="Helical" evidence="14">
    <location>
        <begin position="161"/>
        <end position="181"/>
    </location>
</feature>
<feature type="transmembrane region" description="Helical" evidence="14">
    <location>
        <begin position="250"/>
        <end position="277"/>
    </location>
</feature>
<dbReference type="SMART" id="SM00382">
    <property type="entry name" value="AAA"/>
    <property type="match status" value="1"/>
</dbReference>
<dbReference type="InterPro" id="IPR027417">
    <property type="entry name" value="P-loop_NTPase"/>
</dbReference>
<dbReference type="CDD" id="cd06550">
    <property type="entry name" value="TM_ABC_iron-siderophores_like"/>
    <property type="match status" value="1"/>
</dbReference>
<dbReference type="CDD" id="cd03214">
    <property type="entry name" value="ABC_Iron-Siderophores_B12_Hemin"/>
    <property type="match status" value="1"/>
</dbReference>
<keyword evidence="8" id="KW-0547">Nucleotide-binding</keyword>
<dbReference type="EMBL" id="BOVJ01000040">
    <property type="protein sequence ID" value="GIQ62678.1"/>
    <property type="molecule type" value="Genomic_DNA"/>
</dbReference>
<evidence type="ECO:0000256" key="8">
    <source>
        <dbReference type="ARBA" id="ARBA00022741"/>
    </source>
</evidence>
<evidence type="ECO:0000259" key="15">
    <source>
        <dbReference type="PROSITE" id="PS50893"/>
    </source>
</evidence>
<dbReference type="InterPro" id="IPR051535">
    <property type="entry name" value="Siderophore_ABC-ATPase"/>
</dbReference>
<evidence type="ECO:0000256" key="9">
    <source>
        <dbReference type="ARBA" id="ARBA00022840"/>
    </source>
</evidence>
<keyword evidence="6" id="KW-0410">Iron transport</keyword>
<dbReference type="InterPro" id="IPR037294">
    <property type="entry name" value="ABC_BtuC-like"/>
</dbReference>
<dbReference type="SUPFAM" id="SSF81345">
    <property type="entry name" value="ABC transporter involved in vitamin B12 uptake, BtuC"/>
    <property type="match status" value="1"/>
</dbReference>
<dbReference type="SUPFAM" id="SSF52540">
    <property type="entry name" value="P-loop containing nucleoside triphosphate hydrolases"/>
    <property type="match status" value="1"/>
</dbReference>
<feature type="transmembrane region" description="Helical" evidence="14">
    <location>
        <begin position="105"/>
        <end position="125"/>
    </location>
</feature>
<dbReference type="InterPro" id="IPR017871">
    <property type="entry name" value="ABC_transporter-like_CS"/>
</dbReference>
<feature type="transmembrane region" description="Helical" evidence="14">
    <location>
        <begin position="289"/>
        <end position="309"/>
    </location>
</feature>
<keyword evidence="4" id="KW-0813">Transport</keyword>
<reference evidence="16 17" key="1">
    <citation type="submission" date="2021-04" db="EMBL/GenBank/DDBJ databases">
        <title>Draft genome sequence of Paenibacillus cisolokensis, LC2-13A.</title>
        <authorList>
            <person name="Uke A."/>
            <person name="Chhe C."/>
            <person name="Baramee S."/>
            <person name="Kosugi A."/>
        </authorList>
    </citation>
    <scope>NUCLEOTIDE SEQUENCE [LARGE SCALE GENOMIC DNA]</scope>
    <source>
        <strain evidence="16 17">LC2-13A</strain>
    </source>
</reference>